<dbReference type="RefSeq" id="WP_103126756.1">
    <property type="nucleotide sequence ID" value="NZ_DF978446.1"/>
</dbReference>
<gene>
    <name evidence="2" type="ORF">NCWK1_5081</name>
</gene>
<feature type="compositionally biased region" description="Polar residues" evidence="1">
    <location>
        <begin position="90"/>
        <end position="99"/>
    </location>
</feature>
<evidence type="ECO:0000313" key="3">
    <source>
        <dbReference type="Proteomes" id="UP000236527"/>
    </source>
</evidence>
<evidence type="ECO:0000256" key="1">
    <source>
        <dbReference type="SAM" id="MobiDB-lite"/>
    </source>
</evidence>
<protein>
    <submittedName>
        <fullName evidence="2">Uncharacterized protein</fullName>
    </submittedName>
</protein>
<feature type="region of interest" description="Disordered" evidence="1">
    <location>
        <begin position="134"/>
        <end position="211"/>
    </location>
</feature>
<feature type="compositionally biased region" description="Low complexity" evidence="1">
    <location>
        <begin position="201"/>
        <end position="211"/>
    </location>
</feature>
<dbReference type="EMBL" id="BDGE01000102">
    <property type="protein sequence ID" value="GBE95296.1"/>
    <property type="molecule type" value="Genomic_DNA"/>
</dbReference>
<feature type="region of interest" description="Disordered" evidence="1">
    <location>
        <begin position="90"/>
        <end position="111"/>
    </location>
</feature>
<keyword evidence="3" id="KW-1185">Reference proteome</keyword>
<name>A0A2H6LQ63_9NOSO</name>
<reference evidence="3" key="1">
    <citation type="journal article" date="2018" name="Genome Announc.">
        <title>Draft Genome Sequence of the Nitrogen-Fixing and Hormogonia-Inducing Cyanobacterium Nostoc cycadae Strain WK-1, Isolated from the Coralloid Roots of Cycas revoluta.</title>
        <authorList>
            <person name="Kanesaki Y."/>
            <person name="Hirose M."/>
            <person name="Hirose Y."/>
            <person name="Fujisawa T."/>
            <person name="Nakamura Y."/>
            <person name="Watanabe S."/>
            <person name="Matsunaga S."/>
            <person name="Uchida H."/>
            <person name="Murakami A."/>
        </authorList>
    </citation>
    <scope>NUCLEOTIDE SEQUENCE [LARGE SCALE GENOMIC DNA]</scope>
    <source>
        <strain evidence="3">WK-1</strain>
    </source>
</reference>
<organism evidence="2 3">
    <name type="scientific">Nostoc cycadae WK-1</name>
    <dbReference type="NCBI Taxonomy" id="1861711"/>
    <lineage>
        <taxon>Bacteria</taxon>
        <taxon>Bacillati</taxon>
        <taxon>Cyanobacteriota</taxon>
        <taxon>Cyanophyceae</taxon>
        <taxon>Nostocales</taxon>
        <taxon>Nostocaceae</taxon>
        <taxon>Nostoc</taxon>
    </lineage>
</organism>
<feature type="compositionally biased region" description="Polar residues" evidence="1">
    <location>
        <begin position="141"/>
        <end position="200"/>
    </location>
</feature>
<comment type="caution">
    <text evidence="2">The sequence shown here is derived from an EMBL/GenBank/DDBJ whole genome shotgun (WGS) entry which is preliminary data.</text>
</comment>
<dbReference type="Proteomes" id="UP000236527">
    <property type="component" value="Unassembled WGS sequence"/>
</dbReference>
<accession>A0A2H6LQ63</accession>
<evidence type="ECO:0000313" key="2">
    <source>
        <dbReference type="EMBL" id="GBE95296.1"/>
    </source>
</evidence>
<sequence>MNMTYQKLRKFTEIFGAVCGGLLISVPAISHTAVAQQPTSVTPQQSTAKINPCPSIFYEEPHNSRVIVPQGCPPNALTQRLANQGLLPTARTTTTSSPYQAGVGGETPQAGASAINPCPRIFYEEPFNSRNVVPQGCPPNAFSQGQQPQGNISSQGVPVTPQSSTSGTITPQTTVPSQGETSSQGVPVTPQSSTSGTITNQTPSVSQQQTPSTTIALANGKVNVKLINDTGAKVTYQVIGDTEARSLEGKSNVMLQGISAPVTVTFQREDGGLLLVTPQASAEQPGMLEVTLNEATDLAQDTKAMRIQQNGSVFLN</sequence>
<dbReference type="AlphaFoldDB" id="A0A2H6LQ63"/>
<proteinExistence type="predicted"/>